<sequence length="231" mass="24228">MLRPTVSGVDEKSAERLLREVRGHRDGDVTLAYLDAATPTLHDALDAAVADGLGAVLLMPVAVPRDRYLITWTQKAVANWRETRAGADLLVTLDVDLDAESAVAAAVASACDGTGSAVTASPASYRSPAWSVIEPHRDHVLVCRGPRCMAFGAGPVYRALTAAAKAAPQHAPMVTASGCLSPCNLGPLAVVYPRGEWFAGLDPDDAKALVADLVDGTDELTDKRVRGGFDD</sequence>
<dbReference type="SUPFAM" id="SSF52833">
    <property type="entry name" value="Thioredoxin-like"/>
    <property type="match status" value="1"/>
</dbReference>
<dbReference type="Gene3D" id="3.40.50.1400">
    <property type="match status" value="1"/>
</dbReference>
<accession>A0A1G7CTE5</accession>
<dbReference type="Proteomes" id="UP000199417">
    <property type="component" value="Unassembled WGS sequence"/>
</dbReference>
<proteinExistence type="predicted"/>
<name>A0A1G7CTE5_9NOCA</name>
<dbReference type="Gene3D" id="3.40.30.10">
    <property type="entry name" value="Glutaredoxin"/>
    <property type="match status" value="1"/>
</dbReference>
<organism evidence="1 2">
    <name type="scientific">Rhodococcus tukisamuensis</name>
    <dbReference type="NCBI Taxonomy" id="168276"/>
    <lineage>
        <taxon>Bacteria</taxon>
        <taxon>Bacillati</taxon>
        <taxon>Actinomycetota</taxon>
        <taxon>Actinomycetes</taxon>
        <taxon>Mycobacteriales</taxon>
        <taxon>Nocardiaceae</taxon>
        <taxon>Rhodococcus</taxon>
    </lineage>
</organism>
<dbReference type="InterPro" id="IPR036249">
    <property type="entry name" value="Thioredoxin-like_sf"/>
</dbReference>
<gene>
    <name evidence="1" type="ORF">SAMN05444580_1176</name>
</gene>
<dbReference type="EMBL" id="FNAB01000017">
    <property type="protein sequence ID" value="SDE42523.1"/>
    <property type="molecule type" value="Genomic_DNA"/>
</dbReference>
<dbReference type="STRING" id="168276.SAMN05444580_1176"/>
<reference evidence="1 2" key="1">
    <citation type="submission" date="2016-10" db="EMBL/GenBank/DDBJ databases">
        <authorList>
            <person name="de Groot N.N."/>
        </authorList>
    </citation>
    <scope>NUCLEOTIDE SEQUENCE [LARGE SCALE GENOMIC DNA]</scope>
    <source>
        <strain evidence="1 2">JCM 11308</strain>
    </source>
</reference>
<evidence type="ECO:0000313" key="2">
    <source>
        <dbReference type="Proteomes" id="UP000199417"/>
    </source>
</evidence>
<dbReference type="CDD" id="cd02980">
    <property type="entry name" value="TRX_Fd_family"/>
    <property type="match status" value="1"/>
</dbReference>
<keyword evidence="2" id="KW-1185">Reference proteome</keyword>
<dbReference type="AlphaFoldDB" id="A0A1G7CTE5"/>
<evidence type="ECO:0000313" key="1">
    <source>
        <dbReference type="EMBL" id="SDE42523.1"/>
    </source>
</evidence>
<protein>
    <submittedName>
        <fullName evidence="1">(2Fe-2S) ferredoxin</fullName>
    </submittedName>
</protein>